<keyword evidence="3" id="KW-1185">Reference proteome</keyword>
<dbReference type="InterPro" id="IPR001296">
    <property type="entry name" value="Glyco_trans_1"/>
</dbReference>
<proteinExistence type="predicted"/>
<gene>
    <name evidence="2" type="ORF">Bxe_B1721</name>
</gene>
<dbReference type="Pfam" id="PF00534">
    <property type="entry name" value="Glycos_transf_1"/>
    <property type="match status" value="1"/>
</dbReference>
<dbReference type="GO" id="GO:0016757">
    <property type="term" value="F:glycosyltransferase activity"/>
    <property type="evidence" value="ECO:0007669"/>
    <property type="project" value="InterPro"/>
</dbReference>
<name>Q13NU4_PARXL</name>
<sequence>MRKAFVLLWAEISVENWKKSFEEGIRPDRSPYGYHYLEESGFDVLYSKSVNENYLSRIIRKSISRIFRADLVHALRNIRDMAKSDYIFTHTDRETFSVLLLRTVFPWLIKAKTVCQIIWTPDLLKQQSKFGARLLGAVLSKSDLVITLSSQNQDWLNQLDSRINAKSVKFGICHDSFSADELPAIRDDSALRILAIGNDEHRDWKTFCAALSGMSEVRVRVLSRTFRKSVASYPDNWEIESANSLGEVKDAYAWADLVVVPLKSNMHASGITCVLEAAFLGVPVIAANTGGLTDYFDEGEVMYYETGSAESLGSQVRRLAKDVSARRSYQRAAFDRARNETLTSKNYIDQQVSLILARDAIGGT</sequence>
<dbReference type="STRING" id="266265.Bxe_B1721"/>
<dbReference type="KEGG" id="bxe:Bxe_B1721"/>
<dbReference type="AlphaFoldDB" id="Q13NU4"/>
<dbReference type="EMBL" id="CP000271">
    <property type="protein sequence ID" value="ABE34245.1"/>
    <property type="molecule type" value="Genomic_DNA"/>
</dbReference>
<dbReference type="SUPFAM" id="SSF53756">
    <property type="entry name" value="UDP-Glycosyltransferase/glycogen phosphorylase"/>
    <property type="match status" value="1"/>
</dbReference>
<protein>
    <submittedName>
        <fullName evidence="2">Glycosyltransferase</fullName>
    </submittedName>
</protein>
<dbReference type="eggNOG" id="COG0438">
    <property type="taxonomic scope" value="Bacteria"/>
</dbReference>
<dbReference type="OrthoDB" id="7062828at2"/>
<dbReference type="PATRIC" id="fig|266265.5.peg.6023"/>
<dbReference type="Gene3D" id="3.40.50.2000">
    <property type="entry name" value="Glycogen Phosphorylase B"/>
    <property type="match status" value="2"/>
</dbReference>
<dbReference type="Proteomes" id="UP000001817">
    <property type="component" value="Chromosome 2"/>
</dbReference>
<evidence type="ECO:0000313" key="2">
    <source>
        <dbReference type="EMBL" id="ABE34245.1"/>
    </source>
</evidence>
<dbReference type="CAZy" id="GT4">
    <property type="family name" value="Glycosyltransferase Family 4"/>
</dbReference>
<dbReference type="RefSeq" id="WP_011491587.1">
    <property type="nucleotide sequence ID" value="NC_007952.1"/>
</dbReference>
<accession>Q13NU4</accession>
<dbReference type="KEGG" id="bxb:DR64_7028"/>
<organism evidence="2 3">
    <name type="scientific">Paraburkholderia xenovorans (strain LB400)</name>
    <dbReference type="NCBI Taxonomy" id="266265"/>
    <lineage>
        <taxon>Bacteria</taxon>
        <taxon>Pseudomonadati</taxon>
        <taxon>Pseudomonadota</taxon>
        <taxon>Betaproteobacteria</taxon>
        <taxon>Burkholderiales</taxon>
        <taxon>Burkholderiaceae</taxon>
        <taxon>Paraburkholderia</taxon>
    </lineage>
</organism>
<feature type="domain" description="Glycosyl transferase family 1" evidence="1">
    <location>
        <begin position="245"/>
        <end position="333"/>
    </location>
</feature>
<evidence type="ECO:0000313" key="3">
    <source>
        <dbReference type="Proteomes" id="UP000001817"/>
    </source>
</evidence>
<reference evidence="2 3" key="1">
    <citation type="journal article" date="2006" name="Proc. Natl. Acad. Sci. U.S.A.">
        <title>Burkholderia xenovorans LB400 harbors a multi-replicon, 9.73-Mbp genome shaped for versatility.</title>
        <authorList>
            <person name="Chain P.S."/>
            <person name="Denef V.J."/>
            <person name="Konstantinidis K.T."/>
            <person name="Vergez L.M."/>
            <person name="Agullo L."/>
            <person name="Reyes V.L."/>
            <person name="Hauser L."/>
            <person name="Cordova M."/>
            <person name="Gomez L."/>
            <person name="Gonzalez M."/>
            <person name="Land M."/>
            <person name="Lao V."/>
            <person name="Larimer F."/>
            <person name="LiPuma J.J."/>
            <person name="Mahenthiralingam E."/>
            <person name="Malfatti S.A."/>
            <person name="Marx C.J."/>
            <person name="Parnell J.J."/>
            <person name="Ramette A."/>
            <person name="Richardson P."/>
            <person name="Seeger M."/>
            <person name="Smith D."/>
            <person name="Spilker T."/>
            <person name="Sul W.J."/>
            <person name="Tsoi T.V."/>
            <person name="Ulrich L.E."/>
            <person name="Zhulin I.B."/>
            <person name="Tiedje J.M."/>
        </authorList>
    </citation>
    <scope>NUCLEOTIDE SEQUENCE [LARGE SCALE GENOMIC DNA]</scope>
    <source>
        <strain evidence="2 3">LB400</strain>
    </source>
</reference>
<evidence type="ECO:0000259" key="1">
    <source>
        <dbReference type="Pfam" id="PF00534"/>
    </source>
</evidence>